<reference evidence="2 4" key="1">
    <citation type="submission" date="2018-03" db="EMBL/GenBank/DDBJ databases">
        <title>Aeromonas veronii whole genome sequencing and analysis.</title>
        <authorList>
            <person name="Xie H."/>
            <person name="Liu T."/>
            <person name="Wang K."/>
        </authorList>
    </citation>
    <scope>NUCLEOTIDE SEQUENCE [LARGE SCALE GENOMIC DNA]</scope>
    <source>
        <strain evidence="2 4">XH.VA.1</strain>
    </source>
</reference>
<evidence type="ECO:0000313" key="5">
    <source>
        <dbReference type="Proteomes" id="UP000439123"/>
    </source>
</evidence>
<evidence type="ECO:0000313" key="4">
    <source>
        <dbReference type="Proteomes" id="UP000241986"/>
    </source>
</evidence>
<dbReference type="EMBL" id="CABWLC010000012">
    <property type="protein sequence ID" value="VXA85334.1"/>
    <property type="molecule type" value="Genomic_DNA"/>
</dbReference>
<proteinExistence type="predicted"/>
<dbReference type="Proteomes" id="UP000241986">
    <property type="component" value="Unassembled WGS sequence"/>
</dbReference>
<evidence type="ECO:0000313" key="3">
    <source>
        <dbReference type="EMBL" id="VXA85334.1"/>
    </source>
</evidence>
<feature type="domain" description="PD-(D/E)XK nuclease" evidence="1">
    <location>
        <begin position="20"/>
        <end position="150"/>
    </location>
</feature>
<name>A0A2T4N7G8_AERVE</name>
<gene>
    <name evidence="3" type="ORF">AERO8C_20434</name>
    <name evidence="2" type="ORF">DAA48_01450</name>
</gene>
<sequence length="151" mass="17411">MQYTLDGFETPPELTTEEEKSNQQLQKRIREILNEFGYVEDNKLVNAKTFKCRVPYEDLYGLKAISAFVINHPIDGLTRIEPHQQQVSGSVDRKFPFFLQSANKAPEQNVIILIEGQGHKKAAFEWLKSEAKKCATKNVKCYDLAEFSLWL</sequence>
<dbReference type="InterPro" id="IPR046821">
    <property type="entry name" value="PDDEXK_11"/>
</dbReference>
<reference evidence="3 5" key="2">
    <citation type="submission" date="2019-10" db="EMBL/GenBank/DDBJ databases">
        <authorList>
            <person name="Karimi E."/>
        </authorList>
    </citation>
    <scope>NUCLEOTIDE SEQUENCE [LARGE SCALE GENOMIC DNA]</scope>
    <source>
        <strain evidence="3">Aeromonas sp. 8C</strain>
    </source>
</reference>
<dbReference type="RefSeq" id="WP_069529010.1">
    <property type="nucleotide sequence ID" value="NZ_CAWQUB010000001.1"/>
</dbReference>
<dbReference type="EMBL" id="PZKL01000010">
    <property type="protein sequence ID" value="PTH82763.1"/>
    <property type="molecule type" value="Genomic_DNA"/>
</dbReference>
<protein>
    <recommendedName>
        <fullName evidence="1">PD-(D/E)XK nuclease domain-containing protein</fullName>
    </recommendedName>
</protein>
<organism evidence="2 4">
    <name type="scientific">Aeromonas veronii</name>
    <dbReference type="NCBI Taxonomy" id="654"/>
    <lineage>
        <taxon>Bacteria</taxon>
        <taxon>Pseudomonadati</taxon>
        <taxon>Pseudomonadota</taxon>
        <taxon>Gammaproteobacteria</taxon>
        <taxon>Aeromonadales</taxon>
        <taxon>Aeromonadaceae</taxon>
        <taxon>Aeromonas</taxon>
    </lineage>
</organism>
<dbReference type="Pfam" id="PF20472">
    <property type="entry name" value="PDDEXK_11"/>
    <property type="match status" value="1"/>
</dbReference>
<dbReference type="AlphaFoldDB" id="A0A2T4N7G8"/>
<accession>A0A653L1J0</accession>
<evidence type="ECO:0000313" key="2">
    <source>
        <dbReference type="EMBL" id="PTH82763.1"/>
    </source>
</evidence>
<accession>A0A2T4N7G8</accession>
<evidence type="ECO:0000259" key="1">
    <source>
        <dbReference type="Pfam" id="PF20472"/>
    </source>
</evidence>
<dbReference type="Proteomes" id="UP000439123">
    <property type="component" value="Unassembled WGS sequence"/>
</dbReference>